<dbReference type="Proteomes" id="UP000683360">
    <property type="component" value="Unassembled WGS sequence"/>
</dbReference>
<dbReference type="CDD" id="cd00087">
    <property type="entry name" value="FReD"/>
    <property type="match status" value="1"/>
</dbReference>
<keyword evidence="7" id="KW-1133">Transmembrane helix</keyword>
<dbReference type="PANTHER" id="PTHR19143">
    <property type="entry name" value="FIBRINOGEN/TENASCIN/ANGIOPOEITIN"/>
    <property type="match status" value="1"/>
</dbReference>
<evidence type="ECO:0000256" key="1">
    <source>
        <dbReference type="ARBA" id="ARBA00004606"/>
    </source>
</evidence>
<dbReference type="SMART" id="SM00186">
    <property type="entry name" value="FBG"/>
    <property type="match status" value="1"/>
</dbReference>
<keyword evidence="14" id="KW-1185">Reference proteome</keyword>
<keyword evidence="8" id="KW-0472">Membrane</keyword>
<evidence type="ECO:0000259" key="12">
    <source>
        <dbReference type="PROSITE" id="PS51406"/>
    </source>
</evidence>
<name>A0A8S3R4L2_MYTED</name>
<dbReference type="AlphaFoldDB" id="A0A8S3R4L2"/>
<dbReference type="Pfam" id="PF00147">
    <property type="entry name" value="Fibrinogen_C"/>
    <property type="match status" value="1"/>
</dbReference>
<dbReference type="GO" id="GO:0005615">
    <property type="term" value="C:extracellular space"/>
    <property type="evidence" value="ECO:0007669"/>
    <property type="project" value="TreeGrafter"/>
</dbReference>
<comment type="caution">
    <text evidence="13">The sequence shown here is derived from an EMBL/GenBank/DDBJ whole genome shotgun (WGS) entry which is preliminary data.</text>
</comment>
<dbReference type="EMBL" id="CAJPWZ010000927">
    <property type="protein sequence ID" value="CAG2203677.1"/>
    <property type="molecule type" value="Genomic_DNA"/>
</dbReference>
<keyword evidence="5" id="KW-0106">Calcium</keyword>
<dbReference type="InterPro" id="IPR014716">
    <property type="entry name" value="Fibrinogen_a/b/g_C_1"/>
</dbReference>
<evidence type="ECO:0000256" key="3">
    <source>
        <dbReference type="ARBA" id="ARBA00022692"/>
    </source>
</evidence>
<evidence type="ECO:0000256" key="9">
    <source>
        <dbReference type="ARBA" id="ARBA00023157"/>
    </source>
</evidence>
<evidence type="ECO:0000256" key="7">
    <source>
        <dbReference type="ARBA" id="ARBA00022989"/>
    </source>
</evidence>
<dbReference type="PROSITE" id="PS51406">
    <property type="entry name" value="FIBRINOGEN_C_2"/>
    <property type="match status" value="1"/>
</dbReference>
<keyword evidence="3" id="KW-0812">Transmembrane</keyword>
<dbReference type="Gene3D" id="3.90.215.10">
    <property type="entry name" value="Gamma Fibrinogen, chain A, domain 1"/>
    <property type="match status" value="1"/>
</dbReference>
<dbReference type="InterPro" id="IPR020837">
    <property type="entry name" value="Fibrinogen_CS"/>
</dbReference>
<keyword evidence="6" id="KW-0735">Signal-anchor</keyword>
<evidence type="ECO:0000313" key="13">
    <source>
        <dbReference type="EMBL" id="CAG2203677.1"/>
    </source>
</evidence>
<dbReference type="FunFam" id="3.90.215.10:FF:000001">
    <property type="entry name" value="Tenascin isoform 1"/>
    <property type="match status" value="1"/>
</dbReference>
<dbReference type="PROSITE" id="PS00514">
    <property type="entry name" value="FIBRINOGEN_C_1"/>
    <property type="match status" value="1"/>
</dbReference>
<dbReference type="SUPFAM" id="SSF56496">
    <property type="entry name" value="Fibrinogen C-terminal domain-like"/>
    <property type="match status" value="1"/>
</dbReference>
<keyword evidence="2" id="KW-0147">Chitin-binding</keyword>
<evidence type="ECO:0000256" key="2">
    <source>
        <dbReference type="ARBA" id="ARBA00022669"/>
    </source>
</evidence>
<dbReference type="NCBIfam" id="NF040941">
    <property type="entry name" value="GGGWT_bact"/>
    <property type="match status" value="1"/>
</dbReference>
<sequence length="257" mass="29788">MTEQNSAHSKELEDIRRILQETANVCRNELYKPGHSKDDHFKHRPRDCSDIDIKQESGVYKIYPESSADGLNVYCDMTTESVNGGWTVFQRRISGKVDFYRDWEAYKEGFGSLQNEFWLGNDRLHILTSHGKYQLLITMEDFAENNRYALYDTFKVGDEKSKYVLTINSYMGSAGDSFAKNNGQKFSTKDQDNDIYDGNCATQFKGAWWYTKCHAANLNGLYLSGNHSTFADGINWATWMKYYYSLKTTAMMIRRLK</sequence>
<keyword evidence="4" id="KW-0479">Metal-binding</keyword>
<comment type="subunit">
    <text evidence="11">Homotetramer; disulfide-linked.</text>
</comment>
<accession>A0A8S3R4L2</accession>
<proteinExistence type="predicted"/>
<dbReference type="OrthoDB" id="7735550at2759"/>
<evidence type="ECO:0000256" key="8">
    <source>
        <dbReference type="ARBA" id="ARBA00023136"/>
    </source>
</evidence>
<dbReference type="InterPro" id="IPR050373">
    <property type="entry name" value="Fibrinogen_C-term_domain"/>
</dbReference>
<evidence type="ECO:0000256" key="11">
    <source>
        <dbReference type="ARBA" id="ARBA00038769"/>
    </source>
</evidence>
<dbReference type="GO" id="GO:0046872">
    <property type="term" value="F:metal ion binding"/>
    <property type="evidence" value="ECO:0007669"/>
    <property type="project" value="UniProtKB-KW"/>
</dbReference>
<evidence type="ECO:0000313" key="14">
    <source>
        <dbReference type="Proteomes" id="UP000683360"/>
    </source>
</evidence>
<evidence type="ECO:0000256" key="4">
    <source>
        <dbReference type="ARBA" id="ARBA00022723"/>
    </source>
</evidence>
<keyword evidence="10" id="KW-0325">Glycoprotein</keyword>
<dbReference type="InterPro" id="IPR002181">
    <property type="entry name" value="Fibrinogen_a/b/g_C_dom"/>
</dbReference>
<protein>
    <recommendedName>
        <fullName evidence="12">Fibrinogen C-terminal domain-containing protein</fullName>
    </recommendedName>
</protein>
<evidence type="ECO:0000256" key="10">
    <source>
        <dbReference type="ARBA" id="ARBA00023180"/>
    </source>
</evidence>
<gene>
    <name evidence="13" type="ORF">MEDL_18197</name>
</gene>
<comment type="subcellular location">
    <subcellularLocation>
        <location evidence="1">Membrane</location>
        <topology evidence="1">Single-pass type II membrane protein</topology>
    </subcellularLocation>
</comment>
<dbReference type="PANTHER" id="PTHR19143:SF45">
    <property type="entry name" value="FIBRINOGEN C DOMAIN-CONTAINING PROTEIN 1"/>
    <property type="match status" value="1"/>
</dbReference>
<evidence type="ECO:0000256" key="5">
    <source>
        <dbReference type="ARBA" id="ARBA00022837"/>
    </source>
</evidence>
<organism evidence="13 14">
    <name type="scientific">Mytilus edulis</name>
    <name type="common">Blue mussel</name>
    <dbReference type="NCBI Taxonomy" id="6550"/>
    <lineage>
        <taxon>Eukaryota</taxon>
        <taxon>Metazoa</taxon>
        <taxon>Spiralia</taxon>
        <taxon>Lophotrochozoa</taxon>
        <taxon>Mollusca</taxon>
        <taxon>Bivalvia</taxon>
        <taxon>Autobranchia</taxon>
        <taxon>Pteriomorphia</taxon>
        <taxon>Mytilida</taxon>
        <taxon>Mytiloidea</taxon>
        <taxon>Mytilidae</taxon>
        <taxon>Mytilinae</taxon>
        <taxon>Mytilus</taxon>
    </lineage>
</organism>
<keyword evidence="9" id="KW-1015">Disulfide bond</keyword>
<feature type="domain" description="Fibrinogen C-terminal" evidence="12">
    <location>
        <begin position="39"/>
        <end position="257"/>
    </location>
</feature>
<dbReference type="InterPro" id="IPR036056">
    <property type="entry name" value="Fibrinogen-like_C"/>
</dbReference>
<reference evidence="13" key="1">
    <citation type="submission" date="2021-03" db="EMBL/GenBank/DDBJ databases">
        <authorList>
            <person name="Bekaert M."/>
        </authorList>
    </citation>
    <scope>NUCLEOTIDE SEQUENCE</scope>
</reference>
<evidence type="ECO:0000256" key="6">
    <source>
        <dbReference type="ARBA" id="ARBA00022968"/>
    </source>
</evidence>
<dbReference type="GO" id="GO:0008061">
    <property type="term" value="F:chitin binding"/>
    <property type="evidence" value="ECO:0007669"/>
    <property type="project" value="UniProtKB-KW"/>
</dbReference>
<dbReference type="GO" id="GO:0016020">
    <property type="term" value="C:membrane"/>
    <property type="evidence" value="ECO:0007669"/>
    <property type="project" value="UniProtKB-SubCell"/>
</dbReference>